<feature type="domain" description="Major facilitator superfamily associated" evidence="9">
    <location>
        <begin position="20"/>
        <end position="374"/>
    </location>
</feature>
<protein>
    <submittedName>
        <fullName evidence="10">MFS transporter</fullName>
    </submittedName>
</protein>
<evidence type="ECO:0000256" key="8">
    <source>
        <dbReference type="SAM" id="Phobius"/>
    </source>
</evidence>
<keyword evidence="2" id="KW-0813">Transport</keyword>
<evidence type="ECO:0000313" key="10">
    <source>
        <dbReference type="EMBL" id="AIQ65952.1"/>
    </source>
</evidence>
<dbReference type="PANTHER" id="PTHR23522">
    <property type="entry name" value="BLL5896 PROTEIN"/>
    <property type="match status" value="1"/>
</dbReference>
<dbReference type="GO" id="GO:0030395">
    <property type="term" value="F:lactose binding"/>
    <property type="evidence" value="ECO:0007669"/>
    <property type="project" value="TreeGrafter"/>
</dbReference>
<feature type="transmembrane region" description="Helical" evidence="8">
    <location>
        <begin position="209"/>
        <end position="228"/>
    </location>
</feature>
<gene>
    <name evidence="10" type="ORF">PSTEL_25385</name>
</gene>
<evidence type="ECO:0000256" key="7">
    <source>
        <dbReference type="ARBA" id="ARBA00023136"/>
    </source>
</evidence>
<keyword evidence="5 8" id="KW-0812">Transmembrane</keyword>
<dbReference type="EMBL" id="CP009286">
    <property type="protein sequence ID" value="AIQ65952.1"/>
    <property type="molecule type" value="Genomic_DNA"/>
</dbReference>
<keyword evidence="6 8" id="KW-1133">Transmembrane helix</keyword>
<feature type="transmembrane region" description="Helical" evidence="8">
    <location>
        <begin position="372"/>
        <end position="394"/>
    </location>
</feature>
<dbReference type="GO" id="GO:0015528">
    <property type="term" value="F:lactose:proton symporter activity"/>
    <property type="evidence" value="ECO:0007669"/>
    <property type="project" value="TreeGrafter"/>
</dbReference>
<dbReference type="PANTHER" id="PTHR23522:SF10">
    <property type="entry name" value="3-PHENYLPROPIONIC ACID TRANSPORTER-RELATED"/>
    <property type="match status" value="1"/>
</dbReference>
<keyword evidence="7 8" id="KW-0472">Membrane</keyword>
<feature type="transmembrane region" description="Helical" evidence="8">
    <location>
        <begin position="308"/>
        <end position="331"/>
    </location>
</feature>
<dbReference type="STRING" id="169760.PSTEL_25385"/>
<evidence type="ECO:0000313" key="11">
    <source>
        <dbReference type="Proteomes" id="UP000029507"/>
    </source>
</evidence>
<feature type="transmembrane region" description="Helical" evidence="8">
    <location>
        <begin position="276"/>
        <end position="296"/>
    </location>
</feature>
<sequence length="414" mass="46008">MQEESISLQANNRVLSTFGSLKWFNFLVYGTMVLFTSYFQLYLQDVGMNKMEIGLLLSIGPFVSIAANPFWGMWTERSQNIRVIVLLMLAGTLLFSLLIFRANTYETIYIAMILFYFCQTPLFAQSNTLVLSYTEGDARRFGSLRLWGSLGWAITAIAAGPIVQAAGVPVLSYLFAGMLALAMLSLAFLPKLQQPALTSPNPFRGFRLVLGNPYFLVFILFGVLVSIPNTINTTFMPLYINDMGGSKTMVGLAVFLSSILEFGVFWLCSRYLRRNIATLLGWLALVSVLFVLRWWLMARSTTPLEVAFIQILHSVTFGGFFFVGTQLTMLFVPAPVRSSGQMLFTLSWGGISGMIGGILGGWLFHYLGAQSMYEFCLFLALIGALGYGAMWLFVKSGSYRPVSAGNEEAEDEEP</sequence>
<evidence type="ECO:0000256" key="5">
    <source>
        <dbReference type="ARBA" id="ARBA00022692"/>
    </source>
</evidence>
<keyword evidence="11" id="KW-1185">Reference proteome</keyword>
<dbReference type="Proteomes" id="UP000029507">
    <property type="component" value="Chromosome"/>
</dbReference>
<feature type="transmembrane region" description="Helical" evidence="8">
    <location>
        <begin position="170"/>
        <end position="189"/>
    </location>
</feature>
<dbReference type="InterPro" id="IPR036259">
    <property type="entry name" value="MFS_trans_sf"/>
</dbReference>
<comment type="subcellular location">
    <subcellularLocation>
        <location evidence="1">Cell inner membrane</location>
        <topology evidence="1">Multi-pass membrane protein</topology>
    </subcellularLocation>
</comment>
<evidence type="ECO:0000256" key="4">
    <source>
        <dbReference type="ARBA" id="ARBA00022519"/>
    </source>
</evidence>
<evidence type="ECO:0000256" key="6">
    <source>
        <dbReference type="ARBA" id="ARBA00022989"/>
    </source>
</evidence>
<proteinExistence type="predicted"/>
<evidence type="ECO:0000259" key="9">
    <source>
        <dbReference type="Pfam" id="PF12832"/>
    </source>
</evidence>
<dbReference type="InterPro" id="IPR024989">
    <property type="entry name" value="MFS_assoc_dom"/>
</dbReference>
<accession>A0A089LYJ4</accession>
<dbReference type="SUPFAM" id="SSF103473">
    <property type="entry name" value="MFS general substrate transporter"/>
    <property type="match status" value="1"/>
</dbReference>
<keyword evidence="4" id="KW-0997">Cell inner membrane</keyword>
<name>A0A089LYJ4_9BACL</name>
<feature type="transmembrane region" description="Helical" evidence="8">
    <location>
        <begin position="248"/>
        <end position="269"/>
    </location>
</feature>
<dbReference type="Gene3D" id="1.20.1250.20">
    <property type="entry name" value="MFS general substrate transporter like domains"/>
    <property type="match status" value="2"/>
</dbReference>
<feature type="transmembrane region" description="Helical" evidence="8">
    <location>
        <begin position="53"/>
        <end position="71"/>
    </location>
</feature>
<feature type="transmembrane region" description="Helical" evidence="8">
    <location>
        <begin position="21"/>
        <end position="41"/>
    </location>
</feature>
<dbReference type="Pfam" id="PF12832">
    <property type="entry name" value="MFS_1_like"/>
    <property type="match status" value="1"/>
</dbReference>
<dbReference type="GO" id="GO:0005886">
    <property type="term" value="C:plasma membrane"/>
    <property type="evidence" value="ECO:0007669"/>
    <property type="project" value="UniProtKB-SubCell"/>
</dbReference>
<dbReference type="HOGENOM" id="CLU_013133_6_1_9"/>
<dbReference type="AlphaFoldDB" id="A0A089LYJ4"/>
<feature type="transmembrane region" description="Helical" evidence="8">
    <location>
        <begin position="108"/>
        <end position="132"/>
    </location>
</feature>
<evidence type="ECO:0000256" key="2">
    <source>
        <dbReference type="ARBA" id="ARBA00022448"/>
    </source>
</evidence>
<reference evidence="10 11" key="1">
    <citation type="submission" date="2014-08" db="EMBL/GenBank/DDBJ databases">
        <title>Comparative genomics of the Paenibacillus odorifer group.</title>
        <authorList>
            <person name="den Bakker H.C."/>
            <person name="Tsai Y.-C."/>
            <person name="Martin N."/>
            <person name="Korlach J."/>
            <person name="Wiedmann M."/>
        </authorList>
    </citation>
    <scope>NUCLEOTIDE SEQUENCE [LARGE SCALE GENOMIC DNA]</scope>
    <source>
        <strain evidence="10 11">DSM 14472</strain>
    </source>
</reference>
<feature type="transmembrane region" description="Helical" evidence="8">
    <location>
        <begin position="343"/>
        <end position="366"/>
    </location>
</feature>
<feature type="transmembrane region" description="Helical" evidence="8">
    <location>
        <begin position="83"/>
        <end position="102"/>
    </location>
</feature>
<evidence type="ECO:0000256" key="3">
    <source>
        <dbReference type="ARBA" id="ARBA00022475"/>
    </source>
</evidence>
<evidence type="ECO:0000256" key="1">
    <source>
        <dbReference type="ARBA" id="ARBA00004429"/>
    </source>
</evidence>
<organism evidence="10 11">
    <name type="scientific">Paenibacillus stellifer</name>
    <dbReference type="NCBI Taxonomy" id="169760"/>
    <lineage>
        <taxon>Bacteria</taxon>
        <taxon>Bacillati</taxon>
        <taxon>Bacillota</taxon>
        <taxon>Bacilli</taxon>
        <taxon>Bacillales</taxon>
        <taxon>Paenibacillaceae</taxon>
        <taxon>Paenibacillus</taxon>
    </lineage>
</organism>
<dbReference type="KEGG" id="pste:PSTEL_25385"/>
<keyword evidence="3" id="KW-1003">Cell membrane</keyword>
<feature type="transmembrane region" description="Helical" evidence="8">
    <location>
        <begin position="144"/>
        <end position="164"/>
    </location>
</feature>